<dbReference type="Pfam" id="PF19302">
    <property type="entry name" value="DUF5915"/>
    <property type="match status" value="1"/>
</dbReference>
<keyword evidence="4 9" id="KW-0067">ATP-binding</keyword>
<dbReference type="GO" id="GO:0004822">
    <property type="term" value="F:isoleucine-tRNA ligase activity"/>
    <property type="evidence" value="ECO:0007669"/>
    <property type="project" value="UniProtKB-UniRule"/>
</dbReference>
<keyword evidence="3 9" id="KW-0547">Nucleotide-binding</keyword>
<evidence type="ECO:0000313" key="12">
    <source>
        <dbReference type="EMBL" id="HGI87914.1"/>
    </source>
</evidence>
<feature type="domain" description="Aminoacyl-tRNA synthetase class Ia" evidence="10">
    <location>
        <begin position="23"/>
        <end position="641"/>
    </location>
</feature>
<gene>
    <name evidence="12" type="ORF">ENV14_05970</name>
</gene>
<dbReference type="EMBL" id="DTFF01000049">
    <property type="protein sequence ID" value="HGI87914.1"/>
    <property type="molecule type" value="Genomic_DNA"/>
</dbReference>
<proteinExistence type="inferred from homology"/>
<dbReference type="InterPro" id="IPR014729">
    <property type="entry name" value="Rossmann-like_a/b/a_fold"/>
</dbReference>
<sequence>MVTLSTAPSIKGRYNPIAVEKWVLEFWKKSRVYEKVKAEACLNNEKRFRFLEGPPTANGFMHVGHARGRTFKDVILRYYRMRGFCVWDQAGWDTQGLPVELEVEKNLRFKSKKDIENYGIDKFIYECQKLVDYYINHWRTASERLGLWLDYDNAYETRHPRYIEAVWGFLKQMWEKGYLYEDYRVIPVCPRCETALSSHELALGYKVVKDPSLYFKVKLVDEDVYLVAWTTTPWTIISNEALAVHPNEKYVKLKVGSEYWVVAEKRLKPFLSKVGVNNAEVLEVFVGSQLYNKAYVHPLLEEVPEHNKHAPPNHRVLVAEWVSMDEGTGIVHVAPAHGPEDFELGKKHGLVVFKPLQKNGLFGKEAGKYSGKWFKDVNGEVVEDLKRKNLLVYIGEVEHEYPHCWRCETPLMYYADRQWFLKIDPIKDAMLRENSGVLWYPEWAGRRFEDWIKNAKDWCISRERFWGTPLPIWTCSNCGYRIAFGSIEELERATRQRLQEIHRPWIDSITMACPRCGSTMLREPFVIDVWMDSGMAHTAALHQISRENLFKELFPYDWITEAVDQTRGWFYTLLFTAVGLYGKSPYRAVLCQGHVLDKYGKKMSKSRGNVIWALDFMEKWGADALRLYVTSKTAPWDNINFDPNEVADIQSVLNILWNSVNFADMYMSLDKWSASALEHDLQHTLPEDLWVIYELSNTIKTVETSIERGELHNAARALLSFITETLSHRYITVIRPRVWIEGDAPQKRAAYATLFYVLTNLFKALAPFAPFIAEYLYHAFTKKYGPQYSVESIHLEKWPSTSARLLNEKVWSVVSALFAACEEILTLRAKLGVKRRWPLKHAWIRVGEEYAEHVAEARHVVEIYANIKQVEVAKEVPSSSSVVKVVEKPFEVYVDTAVDREIVLEGLARDFIRRVQVLRKELSLPVDHMLKEVVVYTPQQLLFEALERYSEYIKSEVRAQKLTLATAKPENARQWFIEDYEVHVQVVV</sequence>
<evidence type="ECO:0000256" key="4">
    <source>
        <dbReference type="ARBA" id="ARBA00022840"/>
    </source>
</evidence>
<dbReference type="GO" id="GO:0006428">
    <property type="term" value="P:isoleucyl-tRNA aminoacylation"/>
    <property type="evidence" value="ECO:0007669"/>
    <property type="project" value="UniProtKB-UniRule"/>
</dbReference>
<evidence type="ECO:0000256" key="7">
    <source>
        <dbReference type="ARBA" id="ARBA00048359"/>
    </source>
</evidence>
<dbReference type="GO" id="GO:0005737">
    <property type="term" value="C:cytoplasm"/>
    <property type="evidence" value="ECO:0007669"/>
    <property type="project" value="UniProtKB-UniRule"/>
</dbReference>
<comment type="similarity">
    <text evidence="9">Belongs to the class-I aminoacyl-tRNA synthetase family.</text>
</comment>
<dbReference type="GO" id="GO:0000049">
    <property type="term" value="F:tRNA binding"/>
    <property type="evidence" value="ECO:0007669"/>
    <property type="project" value="InterPro"/>
</dbReference>
<dbReference type="InterPro" id="IPR009080">
    <property type="entry name" value="tRNAsynth_Ia_anticodon-bd"/>
</dbReference>
<dbReference type="EC" id="6.1.1.5" evidence="1 8"/>
<comment type="catalytic activity">
    <reaction evidence="7">
        <text>tRNA(Ile) + L-isoleucine + ATP = L-isoleucyl-tRNA(Ile) + AMP + diphosphate</text>
        <dbReference type="Rhea" id="RHEA:11060"/>
        <dbReference type="Rhea" id="RHEA-COMP:9666"/>
        <dbReference type="Rhea" id="RHEA-COMP:9695"/>
        <dbReference type="ChEBI" id="CHEBI:30616"/>
        <dbReference type="ChEBI" id="CHEBI:33019"/>
        <dbReference type="ChEBI" id="CHEBI:58045"/>
        <dbReference type="ChEBI" id="CHEBI:78442"/>
        <dbReference type="ChEBI" id="CHEBI:78528"/>
        <dbReference type="ChEBI" id="CHEBI:456215"/>
        <dbReference type="EC" id="6.1.1.5"/>
    </reaction>
</comment>
<dbReference type="InterPro" id="IPR023586">
    <property type="entry name" value="Ile-tRNA-ligase_type2"/>
</dbReference>
<evidence type="ECO:0000256" key="5">
    <source>
        <dbReference type="ARBA" id="ARBA00022917"/>
    </source>
</evidence>
<dbReference type="PRINTS" id="PR00984">
    <property type="entry name" value="TRNASYNTHILE"/>
</dbReference>
<dbReference type="PANTHER" id="PTHR42780">
    <property type="entry name" value="SOLEUCYL-TRNA SYNTHETASE"/>
    <property type="match status" value="1"/>
</dbReference>
<dbReference type="SUPFAM" id="SSF47323">
    <property type="entry name" value="Anticodon-binding domain of a subclass of class I aminoacyl-tRNA synthetases"/>
    <property type="match status" value="2"/>
</dbReference>
<comment type="caution">
    <text evidence="12">The sequence shown here is derived from an EMBL/GenBank/DDBJ whole genome shotgun (WGS) entry which is preliminary data.</text>
</comment>
<dbReference type="InterPro" id="IPR013155">
    <property type="entry name" value="M/V/L/I-tRNA-synth_anticd-bd"/>
</dbReference>
<protein>
    <recommendedName>
        <fullName evidence="1 8">Isoleucine--tRNA ligase</fullName>
        <ecNumber evidence="1 8">6.1.1.5</ecNumber>
    </recommendedName>
</protein>
<keyword evidence="5 9" id="KW-0648">Protein biosynthesis</keyword>
<dbReference type="GO" id="GO:0005524">
    <property type="term" value="F:ATP binding"/>
    <property type="evidence" value="ECO:0007669"/>
    <property type="project" value="UniProtKB-KW"/>
</dbReference>
<dbReference type="SUPFAM" id="SSF50677">
    <property type="entry name" value="ValRS/IleRS/LeuRS editing domain"/>
    <property type="match status" value="1"/>
</dbReference>
<dbReference type="InterPro" id="IPR033709">
    <property type="entry name" value="Anticodon_Ile_ABEc"/>
</dbReference>
<evidence type="ECO:0000256" key="1">
    <source>
        <dbReference type="ARBA" id="ARBA00013165"/>
    </source>
</evidence>
<evidence type="ECO:0000256" key="6">
    <source>
        <dbReference type="ARBA" id="ARBA00023146"/>
    </source>
</evidence>
<evidence type="ECO:0000259" key="10">
    <source>
        <dbReference type="Pfam" id="PF00133"/>
    </source>
</evidence>
<dbReference type="PROSITE" id="PS00178">
    <property type="entry name" value="AA_TRNA_LIGASE_I"/>
    <property type="match status" value="1"/>
</dbReference>
<evidence type="ECO:0000256" key="8">
    <source>
        <dbReference type="NCBIfam" id="TIGR00392"/>
    </source>
</evidence>
<feature type="domain" description="Methionyl/Valyl/Leucyl/Isoleucyl-tRNA synthetase anticodon-binding" evidence="11">
    <location>
        <begin position="688"/>
        <end position="840"/>
    </location>
</feature>
<dbReference type="Gene3D" id="3.40.50.620">
    <property type="entry name" value="HUPs"/>
    <property type="match status" value="2"/>
</dbReference>
<keyword evidence="2 9" id="KW-0436">Ligase</keyword>
<dbReference type="InterPro" id="IPR001412">
    <property type="entry name" value="aa-tRNA-synth_I_CS"/>
</dbReference>
<evidence type="ECO:0000256" key="9">
    <source>
        <dbReference type="RuleBase" id="RU363035"/>
    </source>
</evidence>
<keyword evidence="6 9" id="KW-0030">Aminoacyl-tRNA synthetase</keyword>
<dbReference type="NCBIfam" id="TIGR00392">
    <property type="entry name" value="ileS"/>
    <property type="match status" value="1"/>
</dbReference>
<dbReference type="GO" id="GO:0002161">
    <property type="term" value="F:aminoacyl-tRNA deacylase activity"/>
    <property type="evidence" value="ECO:0007669"/>
    <property type="project" value="InterPro"/>
</dbReference>
<dbReference type="InterPro" id="IPR009008">
    <property type="entry name" value="Val/Leu/Ile-tRNA-synth_edit"/>
</dbReference>
<dbReference type="CDD" id="cd00818">
    <property type="entry name" value="IleRS_core"/>
    <property type="match status" value="1"/>
</dbReference>
<dbReference type="Pfam" id="PF08264">
    <property type="entry name" value="Anticodon_1"/>
    <property type="match status" value="1"/>
</dbReference>
<evidence type="ECO:0000259" key="11">
    <source>
        <dbReference type="Pfam" id="PF08264"/>
    </source>
</evidence>
<name>A0A7C4BCG6_9CREN</name>
<dbReference type="AlphaFoldDB" id="A0A7C4BCG6"/>
<dbReference type="CDD" id="cd07961">
    <property type="entry name" value="Anticodon_Ia_Ile_ABEc"/>
    <property type="match status" value="1"/>
</dbReference>
<reference evidence="12" key="1">
    <citation type="journal article" date="2020" name="mSystems">
        <title>Genome- and Community-Level Interaction Insights into Carbon Utilization and Element Cycling Functions of Hydrothermarchaeota in Hydrothermal Sediment.</title>
        <authorList>
            <person name="Zhou Z."/>
            <person name="Liu Y."/>
            <person name="Xu W."/>
            <person name="Pan J."/>
            <person name="Luo Z.H."/>
            <person name="Li M."/>
        </authorList>
    </citation>
    <scope>NUCLEOTIDE SEQUENCE [LARGE SCALE GENOMIC DNA]</scope>
    <source>
        <strain evidence="12">SpSt-732</strain>
    </source>
</reference>
<dbReference type="Pfam" id="PF00133">
    <property type="entry name" value="tRNA-synt_1"/>
    <property type="match status" value="1"/>
</dbReference>
<dbReference type="PANTHER" id="PTHR42780:SF1">
    <property type="entry name" value="ISOLEUCINE--TRNA LIGASE, CYTOPLASMIC"/>
    <property type="match status" value="1"/>
</dbReference>
<dbReference type="Gene3D" id="1.10.730.10">
    <property type="entry name" value="Isoleucyl-tRNA Synthetase, Domain 1"/>
    <property type="match status" value="1"/>
</dbReference>
<evidence type="ECO:0000256" key="2">
    <source>
        <dbReference type="ARBA" id="ARBA00022598"/>
    </source>
</evidence>
<dbReference type="InterPro" id="IPR002300">
    <property type="entry name" value="aa-tRNA-synth_Ia"/>
</dbReference>
<evidence type="ECO:0000256" key="3">
    <source>
        <dbReference type="ARBA" id="ARBA00022741"/>
    </source>
</evidence>
<dbReference type="SUPFAM" id="SSF52374">
    <property type="entry name" value="Nucleotidylyl transferase"/>
    <property type="match status" value="1"/>
</dbReference>
<organism evidence="12">
    <name type="scientific">Ignisphaera aggregans</name>
    <dbReference type="NCBI Taxonomy" id="334771"/>
    <lineage>
        <taxon>Archaea</taxon>
        <taxon>Thermoproteota</taxon>
        <taxon>Thermoprotei</taxon>
        <taxon>Desulfurococcales</taxon>
        <taxon>Desulfurococcaceae</taxon>
        <taxon>Ignisphaera</taxon>
    </lineage>
</organism>
<dbReference type="InterPro" id="IPR002301">
    <property type="entry name" value="Ile-tRNA-ligase"/>
</dbReference>
<accession>A0A7C4BCG6</accession>